<protein>
    <submittedName>
        <fullName evidence="1">Uncharacterized protein</fullName>
    </submittedName>
</protein>
<gene>
    <name evidence="1" type="ORF">AVEN_199782_1</name>
</gene>
<keyword evidence="2" id="KW-1185">Reference proteome</keyword>
<organism evidence="1 2">
    <name type="scientific">Araneus ventricosus</name>
    <name type="common">Orbweaver spider</name>
    <name type="synonym">Epeira ventricosa</name>
    <dbReference type="NCBI Taxonomy" id="182803"/>
    <lineage>
        <taxon>Eukaryota</taxon>
        <taxon>Metazoa</taxon>
        <taxon>Ecdysozoa</taxon>
        <taxon>Arthropoda</taxon>
        <taxon>Chelicerata</taxon>
        <taxon>Arachnida</taxon>
        <taxon>Araneae</taxon>
        <taxon>Araneomorphae</taxon>
        <taxon>Entelegynae</taxon>
        <taxon>Araneoidea</taxon>
        <taxon>Araneidae</taxon>
        <taxon>Araneus</taxon>
    </lineage>
</organism>
<evidence type="ECO:0000313" key="2">
    <source>
        <dbReference type="Proteomes" id="UP000499080"/>
    </source>
</evidence>
<sequence length="51" mass="5594">MRKPLTLRYIPSSGMEQFTSLTNDSLLSEEARMCKKSGTTSHPRALGAPPT</sequence>
<accession>A0A4Y2N354</accession>
<dbReference type="Proteomes" id="UP000499080">
    <property type="component" value="Unassembled WGS sequence"/>
</dbReference>
<reference evidence="1 2" key="1">
    <citation type="journal article" date="2019" name="Sci. Rep.">
        <title>Orb-weaving spider Araneus ventricosus genome elucidates the spidroin gene catalogue.</title>
        <authorList>
            <person name="Kono N."/>
            <person name="Nakamura H."/>
            <person name="Ohtoshi R."/>
            <person name="Moran D.A.P."/>
            <person name="Shinohara A."/>
            <person name="Yoshida Y."/>
            <person name="Fujiwara M."/>
            <person name="Mori M."/>
            <person name="Tomita M."/>
            <person name="Arakawa K."/>
        </authorList>
    </citation>
    <scope>NUCLEOTIDE SEQUENCE [LARGE SCALE GENOMIC DNA]</scope>
</reference>
<comment type="caution">
    <text evidence="1">The sequence shown here is derived from an EMBL/GenBank/DDBJ whole genome shotgun (WGS) entry which is preliminary data.</text>
</comment>
<name>A0A4Y2N354_ARAVE</name>
<dbReference type="AlphaFoldDB" id="A0A4Y2N354"/>
<dbReference type="EMBL" id="BGPR01285378">
    <property type="protein sequence ID" value="GBN33805.1"/>
    <property type="molecule type" value="Genomic_DNA"/>
</dbReference>
<evidence type="ECO:0000313" key="1">
    <source>
        <dbReference type="EMBL" id="GBN33805.1"/>
    </source>
</evidence>
<feature type="non-terminal residue" evidence="1">
    <location>
        <position position="51"/>
    </location>
</feature>
<proteinExistence type="predicted"/>